<sequence length="307" mass="33317">GRKGRGAPLLADIYGLQQPLSGAAVRIGAGYRLARNTLPPSTLPRRGRLFNFFSQNRPLTLWPLSPPTPFSFAFIQTSSSGTAAKGLKFITASVLIPRSKRTHEEDERRIAGIAARRTGVADTSSDRIESSSSAIDRFSFRSGVPVNELGGGMGHGDGEERGEANPRGSTRRGREEDEGEEHRRWLSETPRPHDQCHDAFIVLQQKGAHQSTGISSRLISRSHPLVLTRFAALFPSRNRNPYGGPSFTPLPRLFLSHSGLRGSASSAFLLPTFHPSSARPSPPFFVRSVGKGVRAVDRGWAADSGTT</sequence>
<evidence type="ECO:0000313" key="3">
    <source>
        <dbReference type="Proteomes" id="UP000078542"/>
    </source>
</evidence>
<proteinExistence type="predicted"/>
<accession>A0A151ILA3</accession>
<gene>
    <name evidence="2" type="ORF">ALC62_03523</name>
</gene>
<feature type="non-terminal residue" evidence="2">
    <location>
        <position position="1"/>
    </location>
</feature>
<evidence type="ECO:0000313" key="2">
    <source>
        <dbReference type="EMBL" id="KYN05532.1"/>
    </source>
</evidence>
<dbReference type="AlphaFoldDB" id="A0A151ILA3"/>
<keyword evidence="3" id="KW-1185">Reference proteome</keyword>
<protein>
    <submittedName>
        <fullName evidence="2">Uncharacterized protein</fullName>
    </submittedName>
</protein>
<dbReference type="EMBL" id="KQ977121">
    <property type="protein sequence ID" value="KYN05532.1"/>
    <property type="molecule type" value="Genomic_DNA"/>
</dbReference>
<dbReference type="Proteomes" id="UP000078542">
    <property type="component" value="Unassembled WGS sequence"/>
</dbReference>
<feature type="compositionally biased region" description="Basic and acidic residues" evidence="1">
    <location>
        <begin position="172"/>
        <end position="192"/>
    </location>
</feature>
<feature type="region of interest" description="Disordered" evidence="1">
    <location>
        <begin position="146"/>
        <end position="192"/>
    </location>
</feature>
<organism evidence="2 3">
    <name type="scientific">Cyphomyrmex costatus</name>
    <dbReference type="NCBI Taxonomy" id="456900"/>
    <lineage>
        <taxon>Eukaryota</taxon>
        <taxon>Metazoa</taxon>
        <taxon>Ecdysozoa</taxon>
        <taxon>Arthropoda</taxon>
        <taxon>Hexapoda</taxon>
        <taxon>Insecta</taxon>
        <taxon>Pterygota</taxon>
        <taxon>Neoptera</taxon>
        <taxon>Endopterygota</taxon>
        <taxon>Hymenoptera</taxon>
        <taxon>Apocrita</taxon>
        <taxon>Aculeata</taxon>
        <taxon>Formicoidea</taxon>
        <taxon>Formicidae</taxon>
        <taxon>Myrmicinae</taxon>
        <taxon>Cyphomyrmex</taxon>
    </lineage>
</organism>
<reference evidence="2 3" key="1">
    <citation type="submission" date="2016-03" db="EMBL/GenBank/DDBJ databases">
        <title>Cyphomyrmex costatus WGS genome.</title>
        <authorList>
            <person name="Nygaard S."/>
            <person name="Hu H."/>
            <person name="Boomsma J."/>
            <person name="Zhang G."/>
        </authorList>
    </citation>
    <scope>NUCLEOTIDE SEQUENCE [LARGE SCALE GENOMIC DNA]</scope>
    <source>
        <strain evidence="2">MS0001</strain>
        <tissue evidence="2">Whole body</tissue>
    </source>
</reference>
<evidence type="ECO:0000256" key="1">
    <source>
        <dbReference type="SAM" id="MobiDB-lite"/>
    </source>
</evidence>
<name>A0A151ILA3_9HYME</name>